<keyword evidence="2" id="KW-1133">Transmembrane helix</keyword>
<dbReference type="RefSeq" id="WP_177716013.1">
    <property type="nucleotide sequence ID" value="NZ_JACRSQ010000008.1"/>
</dbReference>
<keyword evidence="4" id="KW-1185">Reference proteome</keyword>
<reference evidence="3" key="1">
    <citation type="submission" date="2020-08" db="EMBL/GenBank/DDBJ databases">
        <title>Genome public.</title>
        <authorList>
            <person name="Liu C."/>
            <person name="Sun Q."/>
        </authorList>
    </citation>
    <scope>NUCLEOTIDE SEQUENCE</scope>
    <source>
        <strain evidence="3">NSJ-32</strain>
    </source>
</reference>
<dbReference type="EMBL" id="JACRSQ010000008">
    <property type="protein sequence ID" value="MBC8543349.1"/>
    <property type="molecule type" value="Genomic_DNA"/>
</dbReference>
<evidence type="ECO:0000313" key="3">
    <source>
        <dbReference type="EMBL" id="MBC8543349.1"/>
    </source>
</evidence>
<dbReference type="Proteomes" id="UP000657006">
    <property type="component" value="Unassembled WGS sequence"/>
</dbReference>
<keyword evidence="2" id="KW-0472">Membrane</keyword>
<organism evidence="3 4">
    <name type="scientific">Bianquea renquensis</name>
    <dbReference type="NCBI Taxonomy" id="2763661"/>
    <lineage>
        <taxon>Bacteria</taxon>
        <taxon>Bacillati</taxon>
        <taxon>Bacillota</taxon>
        <taxon>Clostridia</taxon>
        <taxon>Eubacteriales</taxon>
        <taxon>Bianqueaceae</taxon>
        <taxon>Bianquea</taxon>
    </lineage>
</organism>
<dbReference type="Pfam" id="PF06898">
    <property type="entry name" value="YqfD"/>
    <property type="match status" value="1"/>
</dbReference>
<accession>A0A926I0M5</accession>
<proteinExistence type="predicted"/>
<evidence type="ECO:0000313" key="4">
    <source>
        <dbReference type="Proteomes" id="UP000657006"/>
    </source>
</evidence>
<dbReference type="InterPro" id="IPR010690">
    <property type="entry name" value="YqfD"/>
</dbReference>
<sequence length="417" mass="47475">MKGKTGRYLRGSVRIRVKGLYLSRFLNLITQKGIEYWDVCQTGGYLEVSFAAKAFKDVAYCAKKSGNRIKVLDKKGVPFLMFRYRKRKLFCIGILAALAIIMVLSNFLWTITIDGNTTLTKLEVLERLESFGVREGMWKWSLNCYQVKEKMLTKYSDLGWLSLTIRGSTLEVRLSEAVETPDIVQKGEPKDLVSDRTCIIYSIVTRSGVPKVKKGDVVQEGDLLIAGTQEIVGDDGSVTAYDYVEADGDVLGKCQYELESSVARDYIQRQYYEKEKTGLYIASNAKRTMIFKPIKNFTYYDTVEEELFAGATDFLSKLPFVPDFSIWKRTYLGYEPSRAQYSDEEMQSILEEDLARQETALLHNKNSVILDRQVEMAPTQEGMRGVLRLTVMEKIGKEQPVERMPDPVPPQDESGQP</sequence>
<keyword evidence="2" id="KW-0812">Transmembrane</keyword>
<name>A0A926I0M5_9FIRM</name>
<feature type="transmembrane region" description="Helical" evidence="2">
    <location>
        <begin position="89"/>
        <end position="109"/>
    </location>
</feature>
<comment type="caution">
    <text evidence="3">The sequence shown here is derived from an EMBL/GenBank/DDBJ whole genome shotgun (WGS) entry which is preliminary data.</text>
</comment>
<evidence type="ECO:0000256" key="2">
    <source>
        <dbReference type="SAM" id="Phobius"/>
    </source>
</evidence>
<gene>
    <name evidence="3" type="ORF">H8730_07310</name>
</gene>
<feature type="compositionally biased region" description="Basic and acidic residues" evidence="1">
    <location>
        <begin position="396"/>
        <end position="405"/>
    </location>
</feature>
<evidence type="ECO:0000256" key="1">
    <source>
        <dbReference type="SAM" id="MobiDB-lite"/>
    </source>
</evidence>
<protein>
    <submittedName>
        <fullName evidence="3">Sporulation protein YqfD</fullName>
    </submittedName>
</protein>
<feature type="region of interest" description="Disordered" evidence="1">
    <location>
        <begin position="396"/>
        <end position="417"/>
    </location>
</feature>
<dbReference type="AlphaFoldDB" id="A0A926I0M5"/>